<dbReference type="EMBL" id="AP022360">
    <property type="protein sequence ID" value="BBU82277.1"/>
    <property type="molecule type" value="Genomic_DNA"/>
</dbReference>
<dbReference type="InterPro" id="IPR018109">
    <property type="entry name" value="Folylpolyglutamate_synth_CS"/>
</dbReference>
<proteinExistence type="inferred from homology"/>
<dbReference type="GO" id="GO:0004326">
    <property type="term" value="F:tetrahydrofolylpolyglutamate synthase activity"/>
    <property type="evidence" value="ECO:0007669"/>
    <property type="project" value="InterPro"/>
</dbReference>
<gene>
    <name evidence="5" type="ORF">EIMP300_36770</name>
</gene>
<dbReference type="SUPFAM" id="SSF53623">
    <property type="entry name" value="MurD-like peptide ligases, catalytic domain"/>
    <property type="match status" value="1"/>
</dbReference>
<dbReference type="Proteomes" id="UP000467488">
    <property type="component" value="Chromosome"/>
</dbReference>
<evidence type="ECO:0000256" key="3">
    <source>
        <dbReference type="ARBA" id="ARBA00022741"/>
    </source>
</evidence>
<dbReference type="GO" id="GO:0005524">
    <property type="term" value="F:ATP binding"/>
    <property type="evidence" value="ECO:0007669"/>
    <property type="project" value="UniProtKB-KW"/>
</dbReference>
<keyword evidence="4" id="KW-0067">ATP-binding</keyword>
<evidence type="ECO:0008006" key="7">
    <source>
        <dbReference type="Google" id="ProtNLM"/>
    </source>
</evidence>
<dbReference type="AlphaFoldDB" id="A0A8S0FPN6"/>
<dbReference type="GO" id="GO:0005737">
    <property type="term" value="C:cytoplasm"/>
    <property type="evidence" value="ECO:0007669"/>
    <property type="project" value="TreeGrafter"/>
</dbReference>
<evidence type="ECO:0000256" key="1">
    <source>
        <dbReference type="ARBA" id="ARBA00008276"/>
    </source>
</evidence>
<evidence type="ECO:0000313" key="6">
    <source>
        <dbReference type="Proteomes" id="UP000467488"/>
    </source>
</evidence>
<organism evidence="5 6">
    <name type="scientific">Escherichia coli</name>
    <dbReference type="NCBI Taxonomy" id="562"/>
    <lineage>
        <taxon>Bacteria</taxon>
        <taxon>Pseudomonadati</taxon>
        <taxon>Pseudomonadota</taxon>
        <taxon>Gammaproteobacteria</taxon>
        <taxon>Enterobacterales</taxon>
        <taxon>Enterobacteriaceae</taxon>
        <taxon>Escherichia</taxon>
    </lineage>
</organism>
<comment type="similarity">
    <text evidence="1">Belongs to the folylpolyglutamate synthase family.</text>
</comment>
<accession>A0A8S0FPN6</accession>
<evidence type="ECO:0000313" key="5">
    <source>
        <dbReference type="EMBL" id="BBU82277.1"/>
    </source>
</evidence>
<keyword evidence="2" id="KW-0436">Ligase</keyword>
<dbReference type="PANTHER" id="PTHR11136">
    <property type="entry name" value="FOLYLPOLYGLUTAMATE SYNTHASE-RELATED"/>
    <property type="match status" value="1"/>
</dbReference>
<dbReference type="Gene3D" id="3.40.1190.10">
    <property type="entry name" value="Mur-like, catalytic domain"/>
    <property type="match status" value="1"/>
</dbReference>
<dbReference type="InterPro" id="IPR036565">
    <property type="entry name" value="Mur-like_cat_sf"/>
</dbReference>
<protein>
    <recommendedName>
        <fullName evidence="7">Dihydrofolate synthase</fullName>
    </recommendedName>
</protein>
<dbReference type="PROSITE" id="PS01011">
    <property type="entry name" value="FOLYLPOLYGLU_SYNT_1"/>
    <property type="match status" value="1"/>
</dbReference>
<sequence>MITVDAGPLALPFCYSHRNESADTMIIKRTPQAASPLASWLSYLENLHSKTIDLGLERVSQVAARLGVLKPAPFVFTVAGTNGKGTTCRTLESILMAAGYKVGVYSSPHLVRYTERVRVQGQELPESAHTASFAEIESARGDISLTYFEYGTLSALWLFKQAQLDVVILEVGAGRSSGRNQYCRCRCRGSNQYCAGSYRLAGARSRKYWSRESRYLSQRKTGNCR</sequence>
<reference evidence="5 6" key="1">
    <citation type="submission" date="2020-01" db="EMBL/GenBank/DDBJ databases">
        <title>Dynamics of blaIMP-6 dissemination in carbapenem resistant Enterobacteriacea isolated from regional surveillance in Osaka, Japan.</title>
        <authorList>
            <person name="Abe R."/>
            <person name="Akeda Y."/>
            <person name="Sugawara Y."/>
            <person name="Yamamoto N."/>
            <person name="Tomono K."/>
            <person name="Takeuchi D."/>
            <person name="Kawahara R."/>
            <person name="Hamada S."/>
        </authorList>
    </citation>
    <scope>NUCLEOTIDE SEQUENCE [LARGE SCALE GENOMIC DNA]</scope>
    <source>
        <strain evidence="5 6">E300</strain>
    </source>
</reference>
<dbReference type="GO" id="GO:0008841">
    <property type="term" value="F:dihydrofolate synthase activity"/>
    <property type="evidence" value="ECO:0007669"/>
    <property type="project" value="TreeGrafter"/>
</dbReference>
<dbReference type="PANTHER" id="PTHR11136:SF0">
    <property type="entry name" value="DIHYDROFOLATE SYNTHETASE-RELATED"/>
    <property type="match status" value="1"/>
</dbReference>
<dbReference type="InterPro" id="IPR001645">
    <property type="entry name" value="Folylpolyglutamate_synth"/>
</dbReference>
<keyword evidence="3" id="KW-0547">Nucleotide-binding</keyword>
<evidence type="ECO:0000256" key="2">
    <source>
        <dbReference type="ARBA" id="ARBA00022598"/>
    </source>
</evidence>
<name>A0A8S0FPN6_ECOLX</name>
<evidence type="ECO:0000256" key="4">
    <source>
        <dbReference type="ARBA" id="ARBA00022840"/>
    </source>
</evidence>